<dbReference type="AlphaFoldDB" id="A0A4Y2W0G2"/>
<gene>
    <name evidence="1" type="ORF">AVEN_124538-2_1</name>
</gene>
<sequence>VPRKKGEVVLFAFVPYQSGKLSTLSLKEPAKRRSAPENFYCSNHHDLDYKKYWHYITLDRRKLQSVSDYH</sequence>
<name>A0A4Y2W0G2_ARAVE</name>
<keyword evidence="2" id="KW-1185">Reference proteome</keyword>
<dbReference type="Proteomes" id="UP000499080">
    <property type="component" value="Unassembled WGS sequence"/>
</dbReference>
<comment type="caution">
    <text evidence="1">The sequence shown here is derived from an EMBL/GenBank/DDBJ whole genome shotgun (WGS) entry which is preliminary data.</text>
</comment>
<evidence type="ECO:0000313" key="1">
    <source>
        <dbReference type="EMBL" id="GBO30058.1"/>
    </source>
</evidence>
<protein>
    <submittedName>
        <fullName evidence="1">Uncharacterized protein</fullName>
    </submittedName>
</protein>
<feature type="non-terminal residue" evidence="1">
    <location>
        <position position="1"/>
    </location>
</feature>
<organism evidence="1 2">
    <name type="scientific">Araneus ventricosus</name>
    <name type="common">Orbweaver spider</name>
    <name type="synonym">Epeira ventricosa</name>
    <dbReference type="NCBI Taxonomy" id="182803"/>
    <lineage>
        <taxon>Eukaryota</taxon>
        <taxon>Metazoa</taxon>
        <taxon>Ecdysozoa</taxon>
        <taxon>Arthropoda</taxon>
        <taxon>Chelicerata</taxon>
        <taxon>Arachnida</taxon>
        <taxon>Araneae</taxon>
        <taxon>Araneomorphae</taxon>
        <taxon>Entelegynae</taxon>
        <taxon>Araneoidea</taxon>
        <taxon>Araneidae</taxon>
        <taxon>Araneus</taxon>
    </lineage>
</organism>
<reference evidence="1 2" key="1">
    <citation type="journal article" date="2019" name="Sci. Rep.">
        <title>Orb-weaving spider Araneus ventricosus genome elucidates the spidroin gene catalogue.</title>
        <authorList>
            <person name="Kono N."/>
            <person name="Nakamura H."/>
            <person name="Ohtoshi R."/>
            <person name="Moran D.A.P."/>
            <person name="Shinohara A."/>
            <person name="Yoshida Y."/>
            <person name="Fujiwara M."/>
            <person name="Mori M."/>
            <person name="Tomita M."/>
            <person name="Arakawa K."/>
        </authorList>
    </citation>
    <scope>NUCLEOTIDE SEQUENCE [LARGE SCALE GENOMIC DNA]</scope>
</reference>
<accession>A0A4Y2W0G2</accession>
<dbReference type="EMBL" id="BGPR01053250">
    <property type="protein sequence ID" value="GBO30058.1"/>
    <property type="molecule type" value="Genomic_DNA"/>
</dbReference>
<proteinExistence type="predicted"/>
<evidence type="ECO:0000313" key="2">
    <source>
        <dbReference type="Proteomes" id="UP000499080"/>
    </source>
</evidence>